<dbReference type="AlphaFoldDB" id="A0A179ILZ8"/>
<dbReference type="InterPro" id="IPR001460">
    <property type="entry name" value="PCN-bd_Tpept"/>
</dbReference>
<keyword evidence="5" id="KW-0812">Transmembrane</keyword>
<dbReference type="InterPro" id="IPR012338">
    <property type="entry name" value="Beta-lactam/transpept-like"/>
</dbReference>
<dbReference type="UniPathway" id="UPA00219"/>
<evidence type="ECO:0000256" key="1">
    <source>
        <dbReference type="ARBA" id="ARBA00004167"/>
    </source>
</evidence>
<dbReference type="GO" id="GO:0005886">
    <property type="term" value="C:plasma membrane"/>
    <property type="evidence" value="ECO:0007669"/>
    <property type="project" value="UniProtKB-SubCell"/>
</dbReference>
<feature type="domain" description="Penicillin-binding protein dimerisation" evidence="12">
    <location>
        <begin position="52"/>
        <end position="270"/>
    </location>
</feature>
<accession>A0A179ILZ8</accession>
<feature type="domain" description="Penicillin-binding protein transpeptidase" evidence="11">
    <location>
        <begin position="325"/>
        <end position="656"/>
    </location>
</feature>
<organism evidence="13 14">
    <name type="scientific">Hydrogenibacillus schlegelii</name>
    <name type="common">Bacillus schlegelii</name>
    <dbReference type="NCBI Taxonomy" id="1484"/>
    <lineage>
        <taxon>Bacteria</taxon>
        <taxon>Bacillati</taxon>
        <taxon>Bacillota</taxon>
        <taxon>Bacilli</taxon>
        <taxon>Bacillales</taxon>
        <taxon>Bacillales Family X. Incertae Sedis</taxon>
        <taxon>Hydrogenibacillus</taxon>
    </lineage>
</organism>
<keyword evidence="10" id="KW-0961">Cell wall biogenesis/degradation</keyword>
<evidence type="ECO:0000256" key="9">
    <source>
        <dbReference type="ARBA" id="ARBA00023136"/>
    </source>
</evidence>
<evidence type="ECO:0000256" key="5">
    <source>
        <dbReference type="ARBA" id="ARBA00022692"/>
    </source>
</evidence>
<dbReference type="OrthoDB" id="9770103at2"/>
<dbReference type="STRING" id="1484.SA87_00530"/>
<evidence type="ECO:0000256" key="2">
    <source>
        <dbReference type="ARBA" id="ARBA00004236"/>
    </source>
</evidence>
<evidence type="ECO:0000256" key="4">
    <source>
        <dbReference type="ARBA" id="ARBA00022475"/>
    </source>
</evidence>
<dbReference type="EMBL" id="JXBB01000045">
    <property type="protein sequence ID" value="OAR03706.1"/>
    <property type="molecule type" value="Genomic_DNA"/>
</dbReference>
<evidence type="ECO:0000256" key="10">
    <source>
        <dbReference type="ARBA" id="ARBA00023316"/>
    </source>
</evidence>
<dbReference type="GO" id="GO:0071972">
    <property type="term" value="F:peptidoglycan L,D-transpeptidase activity"/>
    <property type="evidence" value="ECO:0007669"/>
    <property type="project" value="TreeGrafter"/>
</dbReference>
<reference evidence="13 14" key="1">
    <citation type="submission" date="2015-09" db="EMBL/GenBank/DDBJ databases">
        <title>Draft genome sequence of Hydrogenibacillus schlegelii DSM 2000.</title>
        <authorList>
            <person name="Hemp J."/>
        </authorList>
    </citation>
    <scope>NUCLEOTIDE SEQUENCE [LARGE SCALE GENOMIC DNA]</scope>
    <source>
        <strain evidence="13 14">MA 48</strain>
    </source>
</reference>
<dbReference type="SUPFAM" id="SSF56601">
    <property type="entry name" value="beta-lactamase/transpeptidase-like"/>
    <property type="match status" value="1"/>
</dbReference>
<evidence type="ECO:0000256" key="7">
    <source>
        <dbReference type="ARBA" id="ARBA00022984"/>
    </source>
</evidence>
<dbReference type="InterPro" id="IPR036138">
    <property type="entry name" value="PBP_dimer_sf"/>
</dbReference>
<dbReference type="GO" id="GO:0008360">
    <property type="term" value="P:regulation of cell shape"/>
    <property type="evidence" value="ECO:0007669"/>
    <property type="project" value="UniProtKB-KW"/>
</dbReference>
<dbReference type="InterPro" id="IPR005311">
    <property type="entry name" value="PBP_dimer"/>
</dbReference>
<dbReference type="PANTHER" id="PTHR30627:SF2">
    <property type="entry name" value="PEPTIDOGLYCAN D,D-TRANSPEPTIDASE MRDA"/>
    <property type="match status" value="1"/>
</dbReference>
<dbReference type="Pfam" id="PF00905">
    <property type="entry name" value="Transpeptidase"/>
    <property type="match status" value="1"/>
</dbReference>
<keyword evidence="8" id="KW-1133">Transmembrane helix</keyword>
<dbReference type="InterPro" id="IPR050515">
    <property type="entry name" value="Beta-lactam/transpept"/>
</dbReference>
<comment type="similarity">
    <text evidence="3">Belongs to the transpeptidase family.</text>
</comment>
<dbReference type="Gene3D" id="3.40.710.10">
    <property type="entry name" value="DD-peptidase/beta-lactamase superfamily"/>
    <property type="match status" value="1"/>
</dbReference>
<evidence type="ECO:0000256" key="3">
    <source>
        <dbReference type="ARBA" id="ARBA00007171"/>
    </source>
</evidence>
<evidence type="ECO:0000259" key="11">
    <source>
        <dbReference type="Pfam" id="PF00905"/>
    </source>
</evidence>
<keyword evidence="9" id="KW-0472">Membrane</keyword>
<keyword evidence="4" id="KW-1003">Cell membrane</keyword>
<dbReference type="Proteomes" id="UP000243024">
    <property type="component" value="Unassembled WGS sequence"/>
</dbReference>
<keyword evidence="7" id="KW-0573">Peptidoglycan synthesis</keyword>
<sequence>MNDVVRKFNVLFLAVFFLFMLLLLRLTELMLVDGPLYARAAEHISDKRVSVSGSRGWIYDRNGLPLAKNETVFRLTFLDEGLSREDVVALTAKLEAVLKSLPRDKNPVYNNRVDILRALDVGWRYEAKTGDEEKARAAIQRLREGTPFRPEEWELKEAPLSDPRYVPRTIPVDLPPEVVFRLEEEIGEYPGVRIETAARRVYVYGDLAPYVIGYTRPVRSTSSKERYDELLSLGYKPEDPIGEVGVEAAYESVLRGVPGTAIVRSNALTREQTLTVEREPAAADNVVLTIDARFQRTVETILAEEIGRINATIPDQKRDPVKEALAVVVDPWNGDVLAMAKAPGYDLNCWNNLDRPECYKEVERGFFNPLLDGKYPPGSTFKPLTVLFGLQKGLVGPNEKIMSTGTYRIGTTVKHDYKPGGHGPTDGLKAIQESVNTYMYEIGMRLYRRVGGVKPAIETVRRFAEPFGLGTPTGIDLPGEGTFLPGGGTEVGRIADMMIGQYDFYTPLEIAQYAATLANGGTRMRLHVVRSINEPVENSKGPGPVRYPIEGEVLNRVDVDPRWIAYVREGMRRVTQPGGTAAAAFAGAPVPVALKTGTAQRVQVTVPGTNRVRYKYDTLAIGFAPADRPEIAFAVIVPGVYSLSGNTAAPIARRIVDAYFGAEPPAPLEPVTKAADRDRAKE</sequence>
<gene>
    <name evidence="13" type="ORF">SA87_00530</name>
</gene>
<dbReference type="GO" id="GO:0009252">
    <property type="term" value="P:peptidoglycan biosynthetic process"/>
    <property type="evidence" value="ECO:0007669"/>
    <property type="project" value="UniProtKB-UniPathway"/>
</dbReference>
<dbReference type="Pfam" id="PF03717">
    <property type="entry name" value="PBP_dimer"/>
    <property type="match status" value="1"/>
</dbReference>
<dbReference type="RefSeq" id="WP_066202485.1">
    <property type="nucleotide sequence ID" value="NZ_CBCSAS010000005.1"/>
</dbReference>
<dbReference type="PANTHER" id="PTHR30627">
    <property type="entry name" value="PEPTIDOGLYCAN D,D-TRANSPEPTIDASE"/>
    <property type="match status" value="1"/>
</dbReference>
<comment type="subcellular location">
    <subcellularLocation>
        <location evidence="2">Cell membrane</location>
    </subcellularLocation>
    <subcellularLocation>
        <location evidence="1">Membrane</location>
        <topology evidence="1">Single-pass membrane protein</topology>
    </subcellularLocation>
</comment>
<proteinExistence type="inferred from homology"/>
<dbReference type="GO" id="GO:0071555">
    <property type="term" value="P:cell wall organization"/>
    <property type="evidence" value="ECO:0007669"/>
    <property type="project" value="UniProtKB-KW"/>
</dbReference>
<dbReference type="Gene3D" id="3.30.1390.30">
    <property type="entry name" value="Penicillin-binding protein 2a, domain 3"/>
    <property type="match status" value="1"/>
</dbReference>
<evidence type="ECO:0000313" key="13">
    <source>
        <dbReference type="EMBL" id="OAR03706.1"/>
    </source>
</evidence>
<keyword evidence="6" id="KW-0133">Cell shape</keyword>
<protein>
    <submittedName>
        <fullName evidence="13">Uncharacterized protein</fullName>
    </submittedName>
</protein>
<comment type="caution">
    <text evidence="13">The sequence shown here is derived from an EMBL/GenBank/DDBJ whole genome shotgun (WGS) entry which is preliminary data.</text>
</comment>
<keyword evidence="14" id="KW-1185">Reference proteome</keyword>
<evidence type="ECO:0000313" key="14">
    <source>
        <dbReference type="Proteomes" id="UP000243024"/>
    </source>
</evidence>
<evidence type="ECO:0000259" key="12">
    <source>
        <dbReference type="Pfam" id="PF03717"/>
    </source>
</evidence>
<evidence type="ECO:0000256" key="6">
    <source>
        <dbReference type="ARBA" id="ARBA00022960"/>
    </source>
</evidence>
<dbReference type="Gene3D" id="3.90.1310.10">
    <property type="entry name" value="Penicillin-binding protein 2a (Domain 2)"/>
    <property type="match status" value="2"/>
</dbReference>
<name>A0A179ILZ8_HYDSH</name>
<dbReference type="SUPFAM" id="SSF56519">
    <property type="entry name" value="Penicillin binding protein dimerisation domain"/>
    <property type="match status" value="1"/>
</dbReference>
<dbReference type="GO" id="GO:0008658">
    <property type="term" value="F:penicillin binding"/>
    <property type="evidence" value="ECO:0007669"/>
    <property type="project" value="InterPro"/>
</dbReference>
<evidence type="ECO:0000256" key="8">
    <source>
        <dbReference type="ARBA" id="ARBA00022989"/>
    </source>
</evidence>